<sequence>MPARPQLTRPDDAATAAAMGHAMNALTALLVALGEGSHQFDIVAERTNDTIVTADLSLSVRASPLRVKHTEEGYLRFFALLTFALEYSTIRRAVLVATTADEPFPRACGWTVRDGWLHPMDRRELQEAVIPCPDVAAPLHLAYDAPELPQIHDTDEESPRG</sequence>
<dbReference type="AlphaFoldDB" id="A0A6H9UT77"/>
<gene>
    <name evidence="1" type="ORF">F7R91_33360</name>
</gene>
<evidence type="ECO:0000313" key="1">
    <source>
        <dbReference type="EMBL" id="KAB1141108.1"/>
    </source>
</evidence>
<keyword evidence="2" id="KW-1185">Reference proteome</keyword>
<proteinExistence type="predicted"/>
<dbReference type="RefSeq" id="WP_150955658.1">
    <property type="nucleotide sequence ID" value="NZ_VZRB01000034.1"/>
</dbReference>
<reference evidence="1 2" key="1">
    <citation type="submission" date="2019-09" db="EMBL/GenBank/DDBJ databases">
        <title>Screening of Novel Bioactive Compounds from Soil-Associated.</title>
        <authorList>
            <person name="Zhao S."/>
        </authorList>
    </citation>
    <scope>NUCLEOTIDE SEQUENCE [LARGE SCALE GENOMIC DNA]</scope>
    <source>
        <strain evidence="1 2">HIT-DPA4</strain>
    </source>
</reference>
<protein>
    <submittedName>
        <fullName evidence="1">Uncharacterized protein</fullName>
    </submittedName>
</protein>
<evidence type="ECO:0000313" key="2">
    <source>
        <dbReference type="Proteomes" id="UP000442707"/>
    </source>
</evidence>
<comment type="caution">
    <text evidence="1">The sequence shown here is derived from an EMBL/GenBank/DDBJ whole genome shotgun (WGS) entry which is preliminary data.</text>
</comment>
<dbReference type="Proteomes" id="UP000442707">
    <property type="component" value="Unassembled WGS sequence"/>
</dbReference>
<dbReference type="EMBL" id="VZRB01000034">
    <property type="protein sequence ID" value="KAB1141108.1"/>
    <property type="molecule type" value="Genomic_DNA"/>
</dbReference>
<name>A0A6H9UT77_9ACTN</name>
<organism evidence="1 2">
    <name type="scientific">Streptomyces luteolifulvus</name>
    <dbReference type="NCBI Taxonomy" id="2615112"/>
    <lineage>
        <taxon>Bacteria</taxon>
        <taxon>Bacillati</taxon>
        <taxon>Actinomycetota</taxon>
        <taxon>Actinomycetes</taxon>
        <taxon>Kitasatosporales</taxon>
        <taxon>Streptomycetaceae</taxon>
        <taxon>Streptomyces</taxon>
    </lineage>
</organism>
<accession>A0A6H9UT77</accession>